<dbReference type="InterPro" id="IPR014465">
    <property type="entry name" value="UCP012622"/>
</dbReference>
<dbReference type="OrthoDB" id="3821551at2"/>
<dbReference type="PATRIC" id="fig|1544413.3.peg.1212"/>
<dbReference type="AlphaFoldDB" id="A0A0Q0U353"/>
<reference evidence="2 3" key="1">
    <citation type="submission" date="2015-10" db="EMBL/GenBank/DDBJ databases">
        <title>Corynebacteirum lowii and Corynebacterium oculi species nova, derived from human clinical disease and and emended description of Corynebacterium mastiditis.</title>
        <authorList>
            <person name="Bernard K."/>
            <person name="Pacheco A.L."/>
            <person name="Mcdougall C."/>
            <person name="Burtx T."/>
            <person name="Weibe D."/>
            <person name="Tyler S."/>
            <person name="Olson A.B."/>
            <person name="Cnockaert M."/>
            <person name="Eguchi H."/>
            <person name="Kuwahara T."/>
            <person name="Nakayama-Imaohji H."/>
            <person name="Boudewijins M."/>
            <person name="Van Hoecke F."/>
            <person name="Bernier A.-M."/>
            <person name="Vandamme P."/>
        </authorList>
    </citation>
    <scope>NUCLEOTIDE SEQUENCE [LARGE SCALE GENOMIC DNA]</scope>
    <source>
        <strain evidence="2 3">NML 130206</strain>
    </source>
</reference>
<name>A0A0Q0U353_9CORY</name>
<protein>
    <recommendedName>
        <fullName evidence="1">DUF402 domain-containing protein</fullName>
    </recommendedName>
</protein>
<dbReference type="SUPFAM" id="SSF159234">
    <property type="entry name" value="FomD-like"/>
    <property type="match status" value="1"/>
</dbReference>
<dbReference type="Gene3D" id="2.40.380.10">
    <property type="entry name" value="FomD-like"/>
    <property type="match status" value="1"/>
</dbReference>
<evidence type="ECO:0000313" key="2">
    <source>
        <dbReference type="EMBL" id="KQB86284.1"/>
    </source>
</evidence>
<feature type="domain" description="DUF402" evidence="1">
    <location>
        <begin position="29"/>
        <end position="152"/>
    </location>
</feature>
<dbReference type="EMBL" id="LKEV01000003">
    <property type="protein sequence ID" value="KQB86284.1"/>
    <property type="molecule type" value="Genomic_DNA"/>
</dbReference>
<keyword evidence="3" id="KW-1185">Reference proteome</keyword>
<dbReference type="PIRSF" id="PIRSF012622">
    <property type="entry name" value="UCP012622"/>
    <property type="match status" value="1"/>
</dbReference>
<dbReference type="Pfam" id="PF04167">
    <property type="entry name" value="DUF402"/>
    <property type="match status" value="1"/>
</dbReference>
<gene>
    <name evidence="2" type="ORF">Clow_01203</name>
</gene>
<dbReference type="InterPro" id="IPR007295">
    <property type="entry name" value="DUF402"/>
</dbReference>
<evidence type="ECO:0000313" key="3">
    <source>
        <dbReference type="Proteomes" id="UP000050488"/>
    </source>
</evidence>
<accession>A0A0Q0U353</accession>
<organism evidence="2 3">
    <name type="scientific">Corynebacterium lowii</name>
    <dbReference type="NCBI Taxonomy" id="1544413"/>
    <lineage>
        <taxon>Bacteria</taxon>
        <taxon>Bacillati</taxon>
        <taxon>Actinomycetota</taxon>
        <taxon>Actinomycetes</taxon>
        <taxon>Mycobacteriales</taxon>
        <taxon>Corynebacteriaceae</taxon>
        <taxon>Corynebacterium</taxon>
    </lineage>
</organism>
<dbReference type="InterPro" id="IPR035930">
    <property type="entry name" value="FomD-like_sf"/>
</dbReference>
<dbReference type="Proteomes" id="UP000050488">
    <property type="component" value="Unassembled WGS sequence"/>
</dbReference>
<comment type="caution">
    <text evidence="2">The sequence shown here is derived from an EMBL/GenBank/DDBJ whole genome shotgun (WGS) entry which is preliminary data.</text>
</comment>
<proteinExistence type="predicted"/>
<sequence length="179" mass="20039">MVDLHPIKRETFDLGTMTNTDPKGFLRPVDRFDLAPWGLYMARGANHPRFGYLESWLLPEWNLRANIFHFRPGYESSQRLYIDVAAISHEGQRWYTRDLYVDLVSHSDGRALDVLDLDELAAATSAGLIDSAEAQVALETTVQAVAGSARHGEDPQAWLEAQGVKLTWASNVALMPAEE</sequence>
<evidence type="ECO:0000259" key="1">
    <source>
        <dbReference type="Pfam" id="PF04167"/>
    </source>
</evidence>
<dbReference type="STRING" id="1544413.Clow_01203"/>